<reference evidence="2" key="1">
    <citation type="journal article" date="2018" name="BMC Genomics">
        <title>Genomic insights into host adaptation between the wheat stripe rust pathogen (Puccinia striiformis f. sp. tritici) and the barley stripe rust pathogen (Puccinia striiformis f. sp. hordei).</title>
        <authorList>
            <person name="Xia C."/>
            <person name="Wang M."/>
            <person name="Yin C."/>
            <person name="Cornejo O.E."/>
            <person name="Hulbert S.H."/>
            <person name="Chen X."/>
        </authorList>
    </citation>
    <scope>NUCLEOTIDE SEQUENCE [LARGE SCALE GENOMIC DNA]</scope>
    <source>
        <strain evidence="2">93-210</strain>
    </source>
</reference>
<dbReference type="EMBL" id="CM045878">
    <property type="protein sequence ID" value="KAI7939982.1"/>
    <property type="molecule type" value="Genomic_DNA"/>
</dbReference>
<proteinExistence type="predicted"/>
<dbReference type="Proteomes" id="UP001060170">
    <property type="component" value="Chromosome 14"/>
</dbReference>
<organism evidence="1 2">
    <name type="scientific">Puccinia striiformis f. sp. tritici</name>
    <dbReference type="NCBI Taxonomy" id="168172"/>
    <lineage>
        <taxon>Eukaryota</taxon>
        <taxon>Fungi</taxon>
        <taxon>Dikarya</taxon>
        <taxon>Basidiomycota</taxon>
        <taxon>Pucciniomycotina</taxon>
        <taxon>Pucciniomycetes</taxon>
        <taxon>Pucciniales</taxon>
        <taxon>Pucciniaceae</taxon>
        <taxon>Puccinia</taxon>
    </lineage>
</organism>
<gene>
    <name evidence="1" type="ORF">MJO28_013634</name>
</gene>
<evidence type="ECO:0000313" key="1">
    <source>
        <dbReference type="EMBL" id="KAI7939982.1"/>
    </source>
</evidence>
<keyword evidence="2" id="KW-1185">Reference proteome</keyword>
<sequence>MEAVFGSTLTNYLFKFININRNTQNTKEEQEAKGKEEEEEEEREREEEEREQEPEHEPISVEEHQEIQQKQPIPVIPTSLTKPKTQDEQQQPTTRFTRKTTTTRNQRNRTLYLGPGISNTAKSSRTRAQNEQQPINNNKRIKLTSTNQQQQQPQPQPQTPQAIKSNPSSTIDRFKKGTPIRPSPLRNVTTVTSSPPTPKQNNNNTPTKKRKAGCSSIMNSVMKEVNLEFQSRAPSPSPIKPSEIINPYSVLQRPIVRLNNRTSNHNTTAANLTPNPNIDHQKLRKRKIQSCLDGTAITESPTSVDQPPTNPMEHILQQTMPKEYREEEHHQDKKIAKTRQVGKLPDRLIKKQKLLEEKRKKQNKKNEKKNEKVEIERESIEEDGAIGSDKQDHQKPMINPTAPLMSKKTSDLIINSALTDRPKKSVGNHHDHQESSTSIPPIKKNSFFSNTKSPVNSNPDDHFKNPSAFDKPVLTKKKDIINHSPIQEDRSSMVVVDNVTGYTDQYILMNFFERDLLDGFILPNHLNQSMVVDDLMHADRKRVVLGFGVNELSEFSLL</sequence>
<reference evidence="2" key="2">
    <citation type="journal article" date="2018" name="Mol. Plant Microbe Interact.">
        <title>Genome sequence resources for the wheat stripe rust pathogen (Puccinia striiformis f. sp. tritici) and the barley stripe rust pathogen (Puccinia striiformis f. sp. hordei).</title>
        <authorList>
            <person name="Xia C."/>
            <person name="Wang M."/>
            <person name="Yin C."/>
            <person name="Cornejo O.E."/>
            <person name="Hulbert S.H."/>
            <person name="Chen X."/>
        </authorList>
    </citation>
    <scope>NUCLEOTIDE SEQUENCE [LARGE SCALE GENOMIC DNA]</scope>
    <source>
        <strain evidence="2">93-210</strain>
    </source>
</reference>
<comment type="caution">
    <text evidence="1">The sequence shown here is derived from an EMBL/GenBank/DDBJ whole genome shotgun (WGS) entry which is preliminary data.</text>
</comment>
<protein>
    <submittedName>
        <fullName evidence="1">Uncharacterized protein</fullName>
    </submittedName>
</protein>
<name>A0ACC0DWR2_9BASI</name>
<accession>A0ACC0DWR2</accession>
<evidence type="ECO:0000313" key="2">
    <source>
        <dbReference type="Proteomes" id="UP001060170"/>
    </source>
</evidence>
<reference evidence="1 2" key="3">
    <citation type="journal article" date="2022" name="Microbiol. Spectr.">
        <title>Folding features and dynamics of 3D genome architecture in plant fungal pathogens.</title>
        <authorList>
            <person name="Xia C."/>
        </authorList>
    </citation>
    <scope>NUCLEOTIDE SEQUENCE [LARGE SCALE GENOMIC DNA]</scope>
    <source>
        <strain evidence="1 2">93-210</strain>
    </source>
</reference>